<evidence type="ECO:0000313" key="3">
    <source>
        <dbReference type="Proteomes" id="UP000278746"/>
    </source>
</evidence>
<proteinExistence type="predicted"/>
<feature type="transmembrane region" description="Helical" evidence="1">
    <location>
        <begin position="6"/>
        <end position="31"/>
    </location>
</feature>
<keyword evidence="1" id="KW-0812">Transmembrane</keyword>
<dbReference type="Pfam" id="PF14004">
    <property type="entry name" value="DUF4227"/>
    <property type="match status" value="1"/>
</dbReference>
<sequence length="76" mass="9192">MSFIRSLWETLCVFVLFMGCTLIFYYGIIWVSDEYERYHRFDEPKGRAVKVIGQVQEDSIYKEALDRLRIFYLHGE</sequence>
<name>A0A3M7TTT2_9BACI</name>
<keyword evidence="1" id="KW-1133">Transmembrane helix</keyword>
<reference evidence="2 3" key="1">
    <citation type="submission" date="2018-10" db="EMBL/GenBank/DDBJ databases">
        <title>Bacillus Keqinensis sp. nov., a moderately halophilic bacterium isolated from a saline-alkaline lake.</title>
        <authorList>
            <person name="Wang H."/>
        </authorList>
    </citation>
    <scope>NUCLEOTIDE SEQUENCE [LARGE SCALE GENOMIC DNA]</scope>
    <source>
        <strain evidence="2 3">KQ-3</strain>
    </source>
</reference>
<comment type="caution">
    <text evidence="2">The sequence shown here is derived from an EMBL/GenBank/DDBJ whole genome shotgun (WGS) entry which is preliminary data.</text>
</comment>
<dbReference type="InterPro" id="IPR025321">
    <property type="entry name" value="DUF4227"/>
</dbReference>
<keyword evidence="1" id="KW-0472">Membrane</keyword>
<keyword evidence="3" id="KW-1185">Reference proteome</keyword>
<evidence type="ECO:0000256" key="1">
    <source>
        <dbReference type="SAM" id="Phobius"/>
    </source>
</evidence>
<dbReference type="RefSeq" id="WP_122896578.1">
    <property type="nucleotide sequence ID" value="NZ_RHIB01000001.1"/>
</dbReference>
<dbReference type="Proteomes" id="UP000278746">
    <property type="component" value="Unassembled WGS sequence"/>
</dbReference>
<dbReference type="PROSITE" id="PS51257">
    <property type="entry name" value="PROKAR_LIPOPROTEIN"/>
    <property type="match status" value="1"/>
</dbReference>
<evidence type="ECO:0000313" key="2">
    <source>
        <dbReference type="EMBL" id="RNA69056.1"/>
    </source>
</evidence>
<dbReference type="EMBL" id="RHIB01000001">
    <property type="protein sequence ID" value="RNA69056.1"/>
    <property type="molecule type" value="Genomic_DNA"/>
</dbReference>
<accession>A0A3M7TTT2</accession>
<gene>
    <name evidence="2" type="ORF">EBO34_03625</name>
</gene>
<protein>
    <submittedName>
        <fullName evidence="2">DUF4227 family protein</fullName>
    </submittedName>
</protein>
<dbReference type="AlphaFoldDB" id="A0A3M7TTT2"/>
<organism evidence="2 3">
    <name type="scientific">Alteribacter keqinensis</name>
    <dbReference type="NCBI Taxonomy" id="2483800"/>
    <lineage>
        <taxon>Bacteria</taxon>
        <taxon>Bacillati</taxon>
        <taxon>Bacillota</taxon>
        <taxon>Bacilli</taxon>
        <taxon>Bacillales</taxon>
        <taxon>Bacillaceae</taxon>
        <taxon>Alteribacter</taxon>
    </lineage>
</organism>
<dbReference type="OrthoDB" id="2691647at2"/>